<feature type="domain" description="AB hydrolase-1" evidence="1">
    <location>
        <begin position="21"/>
        <end position="118"/>
    </location>
</feature>
<dbReference type="GO" id="GO:0016787">
    <property type="term" value="F:hydrolase activity"/>
    <property type="evidence" value="ECO:0007669"/>
    <property type="project" value="UniProtKB-KW"/>
</dbReference>
<keyword evidence="3" id="KW-1185">Reference proteome</keyword>
<dbReference type="SUPFAM" id="SSF53474">
    <property type="entry name" value="alpha/beta-Hydrolases"/>
    <property type="match status" value="1"/>
</dbReference>
<dbReference type="Pfam" id="PF00561">
    <property type="entry name" value="Abhydrolase_1"/>
    <property type="match status" value="2"/>
</dbReference>
<keyword evidence="2" id="KW-0378">Hydrolase</keyword>
<organism evidence="2 3">
    <name type="scientific">Alicyclobacillus fastidiosus</name>
    <dbReference type="NCBI Taxonomy" id="392011"/>
    <lineage>
        <taxon>Bacteria</taxon>
        <taxon>Bacillati</taxon>
        <taxon>Bacillota</taxon>
        <taxon>Bacilli</taxon>
        <taxon>Bacillales</taxon>
        <taxon>Alicyclobacillaceae</taxon>
        <taxon>Alicyclobacillus</taxon>
    </lineage>
</organism>
<evidence type="ECO:0000259" key="1">
    <source>
        <dbReference type="Pfam" id="PF00561"/>
    </source>
</evidence>
<name>A0ABV5AAN0_9BACL</name>
<dbReference type="Proteomes" id="UP001579974">
    <property type="component" value="Unassembled WGS sequence"/>
</dbReference>
<evidence type="ECO:0000313" key="2">
    <source>
        <dbReference type="EMBL" id="MFB5189305.1"/>
    </source>
</evidence>
<gene>
    <name evidence="2" type="ORF">KKP3000_002312</name>
</gene>
<dbReference type="InterPro" id="IPR050266">
    <property type="entry name" value="AB_hydrolase_sf"/>
</dbReference>
<sequence>MKTDVNGVSHSYEVRGNGSEVILFIHGLGGTRNFWYPQIQTLARTFTVISYDLRGSGRSGLSDEAYSMAGWVDDAIALLDELRVEQVHIVAHSMGTVIAQYFAVHHPHRTRSLTLVGPIVEIGPAGKDGLRNRANTVREQGMDAVADSICEGGLSAATKGAHPEIVALIRDMLMSQPAEGYARSCEALAAASAIDHSQVNVPVLLIAGDEDNTSPYAVSRRLAGAFPNAKAITLPQCGHWLSLEQPGLVTSALHDFLIRA</sequence>
<evidence type="ECO:0000313" key="3">
    <source>
        <dbReference type="Proteomes" id="UP001579974"/>
    </source>
</evidence>
<dbReference type="PRINTS" id="PR00111">
    <property type="entry name" value="ABHYDROLASE"/>
</dbReference>
<reference evidence="2 3" key="1">
    <citation type="journal article" date="2024" name="Int. J. Mol. Sci.">
        <title>Exploration of Alicyclobacillus spp. Genome in Search of Antibiotic Resistance.</title>
        <authorList>
            <person name="Bucka-Kolendo J."/>
            <person name="Kiousi D.E."/>
            <person name="Dekowska A."/>
            <person name="Mikolajczuk-Szczyrba A."/>
            <person name="Karadedos D.M."/>
            <person name="Michael P."/>
            <person name="Galanis A."/>
            <person name="Sokolowska B."/>
        </authorList>
    </citation>
    <scope>NUCLEOTIDE SEQUENCE [LARGE SCALE GENOMIC DNA]</scope>
    <source>
        <strain evidence="2 3">KKP 3000</strain>
    </source>
</reference>
<dbReference type="InterPro" id="IPR029058">
    <property type="entry name" value="AB_hydrolase_fold"/>
</dbReference>
<dbReference type="PANTHER" id="PTHR43798">
    <property type="entry name" value="MONOACYLGLYCEROL LIPASE"/>
    <property type="match status" value="1"/>
</dbReference>
<dbReference type="Gene3D" id="3.40.50.1820">
    <property type="entry name" value="alpha/beta hydrolase"/>
    <property type="match status" value="1"/>
</dbReference>
<comment type="caution">
    <text evidence="2">The sequence shown here is derived from an EMBL/GenBank/DDBJ whole genome shotgun (WGS) entry which is preliminary data.</text>
</comment>
<accession>A0ABV5AAN0</accession>
<dbReference type="PANTHER" id="PTHR43798:SF5">
    <property type="entry name" value="MONOACYLGLYCEROL LIPASE ABHD6"/>
    <property type="match status" value="1"/>
</dbReference>
<proteinExistence type="predicted"/>
<dbReference type="RefSeq" id="WP_275476802.1">
    <property type="nucleotide sequence ID" value="NZ_CP162940.1"/>
</dbReference>
<feature type="domain" description="AB hydrolase-1" evidence="1">
    <location>
        <begin position="198"/>
        <end position="245"/>
    </location>
</feature>
<protein>
    <submittedName>
        <fullName evidence="2">Alpha/beta fold hydrolase</fullName>
    </submittedName>
</protein>
<dbReference type="InterPro" id="IPR000073">
    <property type="entry name" value="AB_hydrolase_1"/>
</dbReference>
<dbReference type="EMBL" id="JBDXSU010000002">
    <property type="protein sequence ID" value="MFB5189305.1"/>
    <property type="molecule type" value="Genomic_DNA"/>
</dbReference>